<evidence type="ECO:0000256" key="3">
    <source>
        <dbReference type="ARBA" id="ARBA00022833"/>
    </source>
</evidence>
<protein>
    <submittedName>
        <fullName evidence="6">Putative zinc-finger containing protein</fullName>
    </submittedName>
</protein>
<dbReference type="NCBIfam" id="NF008243">
    <property type="entry name" value="PRK11019.1"/>
    <property type="match status" value="1"/>
</dbReference>
<dbReference type="PROSITE" id="PS51128">
    <property type="entry name" value="ZF_DKSA_2"/>
    <property type="match status" value="1"/>
</dbReference>
<accession>A0A2P1CAC2</accession>
<dbReference type="GO" id="GO:1900378">
    <property type="term" value="P:positive regulation of secondary metabolite biosynthetic process"/>
    <property type="evidence" value="ECO:0007669"/>
    <property type="project" value="TreeGrafter"/>
</dbReference>
<dbReference type="KEGG" id="vg:77948260"/>
<evidence type="ECO:0000313" key="7">
    <source>
        <dbReference type="Proteomes" id="UP000240649"/>
    </source>
</evidence>
<organism evidence="6 7">
    <name type="scientific">Salmonella phage SE131</name>
    <dbReference type="NCBI Taxonomy" id="2081631"/>
    <lineage>
        <taxon>Viruses</taxon>
        <taxon>Duplodnaviria</taxon>
        <taxon>Heunggongvirae</taxon>
        <taxon>Uroviricota</taxon>
        <taxon>Caudoviricetes</taxon>
        <taxon>Grimontviridae</taxon>
        <taxon>Moazamivirus</taxon>
        <taxon>Moazamivirus SE131</taxon>
    </lineage>
</organism>
<dbReference type="SUPFAM" id="SSF57716">
    <property type="entry name" value="Glucocorticoid receptor-like (DNA-binding domain)"/>
    <property type="match status" value="1"/>
</dbReference>
<evidence type="ECO:0000256" key="4">
    <source>
        <dbReference type="PROSITE-ProRule" id="PRU00510"/>
    </source>
</evidence>
<dbReference type="RefSeq" id="YP_010671990.1">
    <property type="nucleotide sequence ID" value="NC_070974.1"/>
</dbReference>
<evidence type="ECO:0000259" key="5">
    <source>
        <dbReference type="Pfam" id="PF01258"/>
    </source>
</evidence>
<proteinExistence type="predicted"/>
<dbReference type="Pfam" id="PF01258">
    <property type="entry name" value="zf-dskA_traR"/>
    <property type="match status" value="1"/>
</dbReference>
<keyword evidence="7" id="KW-1185">Reference proteome</keyword>
<evidence type="ECO:0000256" key="2">
    <source>
        <dbReference type="ARBA" id="ARBA00022771"/>
    </source>
</evidence>
<keyword evidence="1" id="KW-0479">Metal-binding</keyword>
<dbReference type="InterPro" id="IPR000962">
    <property type="entry name" value="Znf_DskA_TraR"/>
</dbReference>
<sequence>MAVGFGSVDNHQETIQATVDNAVDFARSQIKRGQARTHCLACGQTIPKARRLAVPGCTHCIRCQSGNDRIVAAGYNRRGSKDSQLR</sequence>
<dbReference type="Proteomes" id="UP000240649">
    <property type="component" value="Segment"/>
</dbReference>
<dbReference type="Gene3D" id="1.20.120.910">
    <property type="entry name" value="DksA, coiled-coil domain"/>
    <property type="match status" value="1"/>
</dbReference>
<evidence type="ECO:0000313" key="6">
    <source>
        <dbReference type="EMBL" id="AVJ48141.1"/>
    </source>
</evidence>
<dbReference type="PANTHER" id="PTHR38777:SF1">
    <property type="entry name" value="DNAK SUPPRESSOR PROTEIN"/>
    <property type="match status" value="1"/>
</dbReference>
<evidence type="ECO:0000256" key="1">
    <source>
        <dbReference type="ARBA" id="ARBA00022723"/>
    </source>
</evidence>
<feature type="domain" description="Zinc finger DksA/TraR C4-type" evidence="5">
    <location>
        <begin position="37"/>
        <end position="66"/>
    </location>
</feature>
<dbReference type="EMBL" id="MG873442">
    <property type="protein sequence ID" value="AVJ48141.1"/>
    <property type="molecule type" value="Genomic_DNA"/>
</dbReference>
<reference evidence="6 7" key="1">
    <citation type="submission" date="2018-01" db="EMBL/GenBank/DDBJ databases">
        <title>Draft Genome Sequence of Salmonella Enteritidis Phage SE131.</title>
        <authorList>
            <person name="Kim Y."/>
            <person name="Han B.K."/>
            <person name="Kim H."/>
            <person name="Kim D."/>
        </authorList>
    </citation>
    <scope>NUCLEOTIDE SEQUENCE [LARGE SCALE GENOMIC DNA]</scope>
</reference>
<keyword evidence="2 6" id="KW-0863">Zinc-finger</keyword>
<keyword evidence="3" id="KW-0862">Zinc</keyword>
<dbReference type="GeneID" id="77948260"/>
<name>A0A2P1CAC2_9CAUD</name>
<dbReference type="GO" id="GO:0008270">
    <property type="term" value="F:zinc ion binding"/>
    <property type="evidence" value="ECO:0007669"/>
    <property type="project" value="UniProtKB-KW"/>
</dbReference>
<feature type="zinc finger region" description="dksA C4-type" evidence="4">
    <location>
        <begin position="39"/>
        <end position="63"/>
    </location>
</feature>
<dbReference type="PANTHER" id="PTHR38777">
    <property type="entry name" value="FELS-2 PROPHAGE PROTEIN"/>
    <property type="match status" value="1"/>
</dbReference>